<evidence type="ECO:0000256" key="11">
    <source>
        <dbReference type="PROSITE-ProRule" id="PRU01360"/>
    </source>
</evidence>
<keyword evidence="3 11" id="KW-1134">Transmembrane beta strand</keyword>
<evidence type="ECO:0000256" key="6">
    <source>
        <dbReference type="ARBA" id="ARBA00023004"/>
    </source>
</evidence>
<accession>A0ABV6SAL6</accession>
<dbReference type="PANTHER" id="PTHR32552">
    <property type="entry name" value="FERRICHROME IRON RECEPTOR-RELATED"/>
    <property type="match status" value="1"/>
</dbReference>
<evidence type="ECO:0000256" key="12">
    <source>
        <dbReference type="RuleBase" id="RU003357"/>
    </source>
</evidence>
<dbReference type="PANTHER" id="PTHR32552:SF81">
    <property type="entry name" value="TONB-DEPENDENT OUTER MEMBRANE RECEPTOR"/>
    <property type="match status" value="1"/>
</dbReference>
<keyword evidence="7" id="KW-0406">Ion transport</keyword>
<feature type="signal peptide" evidence="13">
    <location>
        <begin position="1"/>
        <end position="25"/>
    </location>
</feature>
<dbReference type="RefSeq" id="WP_267221806.1">
    <property type="nucleotide sequence ID" value="NZ_JAPCWC010000012.1"/>
</dbReference>
<keyword evidence="8 12" id="KW-0798">TonB box</keyword>
<feature type="chain" id="PRO_5047341629" evidence="13">
    <location>
        <begin position="26"/>
        <end position="822"/>
    </location>
</feature>
<evidence type="ECO:0000259" key="15">
    <source>
        <dbReference type="Pfam" id="PF07715"/>
    </source>
</evidence>
<dbReference type="SUPFAM" id="SSF56935">
    <property type="entry name" value="Porins"/>
    <property type="match status" value="1"/>
</dbReference>
<dbReference type="PROSITE" id="PS52016">
    <property type="entry name" value="TONB_DEPENDENT_REC_3"/>
    <property type="match status" value="1"/>
</dbReference>
<dbReference type="Gene3D" id="2.40.170.20">
    <property type="entry name" value="TonB-dependent receptor, beta-barrel domain"/>
    <property type="match status" value="1"/>
</dbReference>
<protein>
    <submittedName>
        <fullName evidence="16">TonB-dependent receptor</fullName>
    </submittedName>
</protein>
<gene>
    <name evidence="16" type="ORF">ACFFF8_17055</name>
</gene>
<evidence type="ECO:0000259" key="14">
    <source>
        <dbReference type="Pfam" id="PF00593"/>
    </source>
</evidence>
<dbReference type="InterPro" id="IPR000531">
    <property type="entry name" value="Beta-barrel_TonB"/>
</dbReference>
<proteinExistence type="inferred from homology"/>
<feature type="domain" description="TonB-dependent receptor plug" evidence="15">
    <location>
        <begin position="52"/>
        <end position="165"/>
    </location>
</feature>
<keyword evidence="16" id="KW-0675">Receptor</keyword>
<comment type="similarity">
    <text evidence="11 12">Belongs to the TonB-dependent receptor family.</text>
</comment>
<keyword evidence="9 11" id="KW-0472">Membrane</keyword>
<organism evidence="16 17">
    <name type="scientific">Novosphingobium clariflavum</name>
    <dbReference type="NCBI Taxonomy" id="2029884"/>
    <lineage>
        <taxon>Bacteria</taxon>
        <taxon>Pseudomonadati</taxon>
        <taxon>Pseudomonadota</taxon>
        <taxon>Alphaproteobacteria</taxon>
        <taxon>Sphingomonadales</taxon>
        <taxon>Sphingomonadaceae</taxon>
        <taxon>Novosphingobium</taxon>
    </lineage>
</organism>
<keyword evidence="4" id="KW-0410">Iron transport</keyword>
<evidence type="ECO:0000256" key="4">
    <source>
        <dbReference type="ARBA" id="ARBA00022496"/>
    </source>
</evidence>
<evidence type="ECO:0000256" key="2">
    <source>
        <dbReference type="ARBA" id="ARBA00022448"/>
    </source>
</evidence>
<keyword evidence="17" id="KW-1185">Reference proteome</keyword>
<sequence>MRLRYRLLQTLLGSTTILVSTPCFAQAADAPSAPDSTGMDIVVTATKQSTPLSRVPISISVLSQDTMDQANIRSFADIVRVVPGLSIQSDASADRIPNISIRGIASSSGAATTGIYVDDVPLQKRNAIGISGSGTPIPHLFDLERVEVLRGPQGTLFGGSSLGGAIRFITPEPDLEKVTLYARSEVASTKSGGVSFGQGVAMSYPLIPGTLALRVSGDVQHTAGYIDHVSRFTGDVIEKNTNSAQAGSYRAALLFEPDAGLKITPSFYYSYDHSDDSDAQWSSIPSTTIDGYTYAAATFGKYQSGNNCNVGDDYAANAICSVKQPRKQRFFVPSLKVEGDLGFADVTSISSTIDDRTTGKADYSYVEPANFQGGYPFVHNLALYSSTPVYENTRSGFTQELRLASKPGSRLGWLVGGFFSHYKNNSNYHIVANVADLTQAVWGIDPVDVFGVDVEPGNVTYHRDQDLKEESLAGFGEVNYQVTDKLKVIAGARVSRESFSYHQETAGLFAGYTVPTTANGGLTDGKVKETPVTPRFGLQYQFDSRTMFYATASKGFRVGGVNQPPPAARCEADLDMLGITSTPGTYKSDHLWSYEAGVKGRSANGAVSFDANAFYIDWSRIQVSYGLPTCGFGYVINGGKAVSRGVDIQGAVRPLEGLTLSGEFAYTDAYYDRAVVGDAPGNTLYVAKGDKLPVPRYRLNLNLDYTREVGGFEAYLRAGYQHASSYQNGTGPETASYYPDTWQVGATDFVTARAGFGRDGWDLSVFADNLFNSSDVLGRSNGRTGCAAGSGAACATYEQYTSPLLYTTFRPRTLGLTFTLRK</sequence>
<evidence type="ECO:0000313" key="17">
    <source>
        <dbReference type="Proteomes" id="UP001589858"/>
    </source>
</evidence>
<dbReference type="EMBL" id="JBHLTM010000064">
    <property type="protein sequence ID" value="MFC0686298.1"/>
    <property type="molecule type" value="Genomic_DNA"/>
</dbReference>
<evidence type="ECO:0000256" key="13">
    <source>
        <dbReference type="SAM" id="SignalP"/>
    </source>
</evidence>
<feature type="domain" description="TonB-dependent receptor-like beta-barrel" evidence="14">
    <location>
        <begin position="351"/>
        <end position="770"/>
    </location>
</feature>
<evidence type="ECO:0000256" key="7">
    <source>
        <dbReference type="ARBA" id="ARBA00023065"/>
    </source>
</evidence>
<keyword evidence="6" id="KW-0408">Iron</keyword>
<keyword evidence="10 11" id="KW-0998">Cell outer membrane</keyword>
<dbReference type="Proteomes" id="UP001589858">
    <property type="component" value="Unassembled WGS sequence"/>
</dbReference>
<evidence type="ECO:0000256" key="10">
    <source>
        <dbReference type="ARBA" id="ARBA00023237"/>
    </source>
</evidence>
<dbReference type="InterPro" id="IPR036942">
    <property type="entry name" value="Beta-barrel_TonB_sf"/>
</dbReference>
<evidence type="ECO:0000256" key="9">
    <source>
        <dbReference type="ARBA" id="ARBA00023136"/>
    </source>
</evidence>
<reference evidence="16 17" key="1">
    <citation type="submission" date="2024-09" db="EMBL/GenBank/DDBJ databases">
        <authorList>
            <person name="Sun Q."/>
            <person name="Mori K."/>
        </authorList>
    </citation>
    <scope>NUCLEOTIDE SEQUENCE [LARGE SCALE GENOMIC DNA]</scope>
    <source>
        <strain evidence="16 17">CICC 11035S</strain>
    </source>
</reference>
<evidence type="ECO:0000313" key="16">
    <source>
        <dbReference type="EMBL" id="MFC0686298.1"/>
    </source>
</evidence>
<dbReference type="Pfam" id="PF00593">
    <property type="entry name" value="TonB_dep_Rec_b-barrel"/>
    <property type="match status" value="1"/>
</dbReference>
<evidence type="ECO:0000256" key="5">
    <source>
        <dbReference type="ARBA" id="ARBA00022692"/>
    </source>
</evidence>
<evidence type="ECO:0000256" key="3">
    <source>
        <dbReference type="ARBA" id="ARBA00022452"/>
    </source>
</evidence>
<keyword evidence="13" id="KW-0732">Signal</keyword>
<comment type="subcellular location">
    <subcellularLocation>
        <location evidence="1 11">Cell outer membrane</location>
        <topology evidence="1 11">Multi-pass membrane protein</topology>
    </subcellularLocation>
</comment>
<evidence type="ECO:0000256" key="8">
    <source>
        <dbReference type="ARBA" id="ARBA00023077"/>
    </source>
</evidence>
<dbReference type="Pfam" id="PF07715">
    <property type="entry name" value="Plug"/>
    <property type="match status" value="1"/>
</dbReference>
<dbReference type="InterPro" id="IPR012910">
    <property type="entry name" value="Plug_dom"/>
</dbReference>
<dbReference type="InterPro" id="IPR039426">
    <property type="entry name" value="TonB-dep_rcpt-like"/>
</dbReference>
<keyword evidence="2 11" id="KW-0813">Transport</keyword>
<evidence type="ECO:0000256" key="1">
    <source>
        <dbReference type="ARBA" id="ARBA00004571"/>
    </source>
</evidence>
<comment type="caution">
    <text evidence="16">The sequence shown here is derived from an EMBL/GenBank/DDBJ whole genome shotgun (WGS) entry which is preliminary data.</text>
</comment>
<keyword evidence="5 11" id="KW-0812">Transmembrane</keyword>
<name>A0ABV6SAL6_9SPHN</name>